<sequence>MMKNIIKIIKGSFVGMGSILPGISGSMVAAILKIYQDLIDALNDFLKAPIKSIKSVWQYIVGVLIGFMIGFVFINFFYELAPIPITFLFIGFILGAIPSLIKEIKTDKYKWHHFFVMLVAILFMIGFIFITETESTQSGFIYYLSVFLVGVIYAVALIIPGLSGSTMLMAFGYFQILITLVDEIAVAFVNLDFSTIVSQLPMLALLILGALVGLILVGKLMHYLLHHYKAHFYFAVLGIVLISPFNVLFTLQDNTSANVFQSAWYMYVIGAILFLFGIFITYKISHTKNYEGEIK</sequence>
<dbReference type="EMBL" id="AP024412">
    <property type="protein sequence ID" value="BCR35120.1"/>
    <property type="molecule type" value="Genomic_DNA"/>
</dbReference>
<keyword evidence="2" id="KW-1185">Reference proteome</keyword>
<evidence type="ECO:0000313" key="2">
    <source>
        <dbReference type="Proteomes" id="UP000620133"/>
    </source>
</evidence>
<dbReference type="InterPro" id="IPR007163">
    <property type="entry name" value="VCA0040-like"/>
</dbReference>
<dbReference type="PANTHER" id="PTHR37308">
    <property type="entry name" value="INTEGRAL MEMBRANE PROTEIN"/>
    <property type="match status" value="1"/>
</dbReference>
<reference evidence="1" key="1">
    <citation type="submission" date="2021-01" db="EMBL/GenBank/DDBJ databases">
        <title>Draft genome sequence of Acholeplasmataceae bacterium strain Mahy22.</title>
        <authorList>
            <person name="Watanabe M."/>
            <person name="Kojima H."/>
            <person name="Fukui M."/>
        </authorList>
    </citation>
    <scope>NUCLEOTIDE SEQUENCE</scope>
    <source>
        <strain evidence="1">Mahy22</strain>
    </source>
</reference>
<name>A0A7U9TJ42_9MOLU</name>
<evidence type="ECO:0000313" key="1">
    <source>
        <dbReference type="EMBL" id="BCR35120.1"/>
    </source>
</evidence>
<accession>A0A7U9TJ42</accession>
<protein>
    <submittedName>
        <fullName evidence="1">DUF368 domain-containing protein</fullName>
    </submittedName>
</protein>
<dbReference type="KEGG" id="manr:MPAN_000130"/>
<dbReference type="PANTHER" id="PTHR37308:SF1">
    <property type="entry name" value="POLYPRENYL-PHOSPHATE TRANSPORTER"/>
    <property type="match status" value="1"/>
</dbReference>
<proteinExistence type="predicted"/>
<dbReference type="Pfam" id="PF04018">
    <property type="entry name" value="VCA0040-like"/>
    <property type="match status" value="1"/>
</dbReference>
<organism evidence="1 2">
    <name type="scientific">Mariniplasma anaerobium</name>
    <dbReference type="NCBI Taxonomy" id="2735436"/>
    <lineage>
        <taxon>Bacteria</taxon>
        <taxon>Bacillati</taxon>
        <taxon>Mycoplasmatota</taxon>
        <taxon>Mollicutes</taxon>
        <taxon>Acholeplasmatales</taxon>
        <taxon>Acholeplasmataceae</taxon>
        <taxon>Mariniplasma</taxon>
    </lineage>
</organism>
<gene>
    <name evidence="1" type="ORF">MPAN_000130</name>
</gene>
<dbReference type="AlphaFoldDB" id="A0A7U9TJ42"/>
<dbReference type="Proteomes" id="UP000620133">
    <property type="component" value="Chromosome"/>
</dbReference>